<protein>
    <submittedName>
        <fullName evidence="4">DUF21 domain-containing protein</fullName>
    </submittedName>
</protein>
<accession>A0A7X8MWN3</accession>
<dbReference type="InterPro" id="IPR051676">
    <property type="entry name" value="UPF0053_domain"/>
</dbReference>
<dbReference type="EMBL" id="JAAYSN010000246">
    <property type="protein sequence ID" value="NLP39851.1"/>
    <property type="molecule type" value="Genomic_DNA"/>
</dbReference>
<keyword evidence="1 2" id="KW-0812">Transmembrane</keyword>
<sequence>MLTAVALLVLGLVIIGLIIVANGYFVAQEFAFMSVDRTELRSRADAGDEKAAAALKVTNRTSFMLSGAQLGITVTGLMVGFIAEP</sequence>
<dbReference type="PANTHER" id="PTHR43099:SF6">
    <property type="entry name" value="UPF0053 PROTEIN RV1842C"/>
    <property type="match status" value="1"/>
</dbReference>
<dbReference type="GO" id="GO:0016020">
    <property type="term" value="C:membrane"/>
    <property type="evidence" value="ECO:0007669"/>
    <property type="project" value="UniProtKB-UniRule"/>
</dbReference>
<dbReference type="Proteomes" id="UP000568696">
    <property type="component" value="Unassembled WGS sequence"/>
</dbReference>
<dbReference type="PANTHER" id="PTHR43099">
    <property type="entry name" value="UPF0053 PROTEIN YRKA"/>
    <property type="match status" value="1"/>
</dbReference>
<feature type="non-terminal residue" evidence="4">
    <location>
        <position position="85"/>
    </location>
</feature>
<feature type="transmembrane region" description="Helical" evidence="2">
    <location>
        <begin position="6"/>
        <end position="27"/>
    </location>
</feature>
<dbReference type="AlphaFoldDB" id="A0A7X8MWN3"/>
<evidence type="ECO:0000313" key="4">
    <source>
        <dbReference type="EMBL" id="NLP39851.1"/>
    </source>
</evidence>
<organism evidence="4 5">
    <name type="scientific">Corynebacterium pollutisoli</name>
    <dbReference type="NCBI Taxonomy" id="1610489"/>
    <lineage>
        <taxon>Bacteria</taxon>
        <taxon>Bacillati</taxon>
        <taxon>Actinomycetota</taxon>
        <taxon>Actinomycetes</taxon>
        <taxon>Mycobacteriales</taxon>
        <taxon>Corynebacteriaceae</taxon>
        <taxon>Corynebacterium</taxon>
    </lineage>
</organism>
<dbReference type="PROSITE" id="PS51846">
    <property type="entry name" value="CNNM"/>
    <property type="match status" value="1"/>
</dbReference>
<feature type="domain" description="CNNM transmembrane" evidence="3">
    <location>
        <begin position="4"/>
        <end position="85"/>
    </location>
</feature>
<evidence type="ECO:0000313" key="5">
    <source>
        <dbReference type="Proteomes" id="UP000568696"/>
    </source>
</evidence>
<feature type="transmembrane region" description="Helical" evidence="2">
    <location>
        <begin position="63"/>
        <end position="83"/>
    </location>
</feature>
<dbReference type="InterPro" id="IPR002550">
    <property type="entry name" value="CNNM"/>
</dbReference>
<evidence type="ECO:0000256" key="1">
    <source>
        <dbReference type="PROSITE-ProRule" id="PRU01193"/>
    </source>
</evidence>
<evidence type="ECO:0000256" key="2">
    <source>
        <dbReference type="SAM" id="Phobius"/>
    </source>
</evidence>
<name>A0A7X8MWN3_9CORY</name>
<evidence type="ECO:0000259" key="3">
    <source>
        <dbReference type="PROSITE" id="PS51846"/>
    </source>
</evidence>
<keyword evidence="1 2" id="KW-1133">Transmembrane helix</keyword>
<keyword evidence="1 2" id="KW-0472">Membrane</keyword>
<gene>
    <name evidence="4" type="ORF">GX356_09070</name>
</gene>
<comment type="caution">
    <text evidence="4">The sequence shown here is derived from an EMBL/GenBank/DDBJ whole genome shotgun (WGS) entry which is preliminary data.</text>
</comment>
<dbReference type="Pfam" id="PF01595">
    <property type="entry name" value="CNNM"/>
    <property type="match status" value="1"/>
</dbReference>
<proteinExistence type="predicted"/>
<reference evidence="4 5" key="1">
    <citation type="journal article" date="2020" name="Biotechnol. Biofuels">
        <title>New insights from the biogas microbiome by comprehensive genome-resolved metagenomics of nearly 1600 species originating from multiple anaerobic digesters.</title>
        <authorList>
            <person name="Campanaro S."/>
            <person name="Treu L."/>
            <person name="Rodriguez-R L.M."/>
            <person name="Kovalovszki A."/>
            <person name="Ziels R.M."/>
            <person name="Maus I."/>
            <person name="Zhu X."/>
            <person name="Kougias P.G."/>
            <person name="Basile A."/>
            <person name="Luo G."/>
            <person name="Schluter A."/>
            <person name="Konstantinidis K.T."/>
            <person name="Angelidaki I."/>
        </authorList>
    </citation>
    <scope>NUCLEOTIDE SEQUENCE [LARGE SCALE GENOMIC DNA]</scope>
    <source>
        <strain evidence="4">AS23ysBPME_344</strain>
    </source>
</reference>